<sequence length="108" mass="12434">MRWTIQYYSDRTKAEILALPNDILAGYLRLLHVLEDYGADLRMPHSRAMGEGLFELRPRGTEGIGRVFYCTMQGHTIVMLHSIVKKTRETPPEALRIARARLKEVKHG</sequence>
<dbReference type="RefSeq" id="WP_223984137.1">
    <property type="nucleotide sequence ID" value="NZ_CAJZAG010000002.1"/>
</dbReference>
<gene>
    <name evidence="1" type="ORF">LMG32289_01531</name>
</gene>
<accession>A0ABN7Y5V0</accession>
<dbReference type="InterPro" id="IPR009241">
    <property type="entry name" value="HigB-like"/>
</dbReference>
<dbReference type="Proteomes" id="UP000706525">
    <property type="component" value="Unassembled WGS sequence"/>
</dbReference>
<dbReference type="Pfam" id="PF05973">
    <property type="entry name" value="Gp49"/>
    <property type="match status" value="1"/>
</dbReference>
<evidence type="ECO:0008006" key="3">
    <source>
        <dbReference type="Google" id="ProtNLM"/>
    </source>
</evidence>
<evidence type="ECO:0000313" key="2">
    <source>
        <dbReference type="Proteomes" id="UP000706525"/>
    </source>
</evidence>
<evidence type="ECO:0000313" key="1">
    <source>
        <dbReference type="EMBL" id="CAG9167894.1"/>
    </source>
</evidence>
<comment type="caution">
    <text evidence="1">The sequence shown here is derived from an EMBL/GenBank/DDBJ whole genome shotgun (WGS) entry which is preliminary data.</text>
</comment>
<keyword evidence="2" id="KW-1185">Reference proteome</keyword>
<dbReference type="EMBL" id="CAJZAG010000002">
    <property type="protein sequence ID" value="CAG9167894.1"/>
    <property type="molecule type" value="Genomic_DNA"/>
</dbReference>
<proteinExistence type="predicted"/>
<name>A0ABN7Y5V0_9BURK</name>
<reference evidence="1 2" key="1">
    <citation type="submission" date="2021-08" db="EMBL/GenBank/DDBJ databases">
        <authorList>
            <person name="Peeters C."/>
        </authorList>
    </citation>
    <scope>NUCLEOTIDE SEQUENCE [LARGE SCALE GENOMIC DNA]</scope>
    <source>
        <strain evidence="1 2">LMG 32289</strain>
    </source>
</reference>
<organism evidence="1 2">
    <name type="scientific">Cupriavidus pampae</name>
    <dbReference type="NCBI Taxonomy" id="659251"/>
    <lineage>
        <taxon>Bacteria</taxon>
        <taxon>Pseudomonadati</taxon>
        <taxon>Pseudomonadota</taxon>
        <taxon>Betaproteobacteria</taxon>
        <taxon>Burkholderiales</taxon>
        <taxon>Burkholderiaceae</taxon>
        <taxon>Cupriavidus</taxon>
    </lineage>
</organism>
<protein>
    <recommendedName>
        <fullName evidence="3">Type II toxin-antitoxin system RelE/ParE family toxin</fullName>
    </recommendedName>
</protein>